<sequence length="409" mass="47038">MESRSNYRILIDLSNYYDDARRLSCVFTDDKTISHIIHLKQRISKVFKIPGEFYLVAGQEVYLPLNEDIRIIKENEIIQVVPGSGVEGFLLWKDLTVRHDGNPLEALPVKQTAENINLRIDNNQETKLIQQKNSLQIVESLKLNLQQSHIDNNEKLINDIANKTNDQSITNNQNESSGISSIPRRKRKRIRKRKPKKTIEQFTTNSIKEIIQKPIEFNSIKPISKPKHMKFNWDDINDEITNKNNDDTSSLSNLLNLKNTPIPVIFEGKKTNNFDKLKIEKCENIHGFDNNGDKNLDYNKINPQNYPIHKAELLVDDVIAFRVFKLENDYTPGVSGNIIAKILNADKDKQSYKLSIITGGDQLKEPEGKFSLENNDLEMDVGNETTSIQSEIIEKKSTELIEPRLIFRA</sequence>
<accession>A0A834XKX8</accession>
<evidence type="ECO:0000259" key="2">
    <source>
        <dbReference type="Pfam" id="PF15862"/>
    </source>
</evidence>
<dbReference type="Proteomes" id="UP000639338">
    <property type="component" value="Unassembled WGS sequence"/>
</dbReference>
<dbReference type="AlphaFoldDB" id="A0A834XKX8"/>
<keyword evidence="4" id="KW-1185">Reference proteome</keyword>
<feature type="domain" description="Coilin N-terminal" evidence="2">
    <location>
        <begin position="11"/>
        <end position="166"/>
    </location>
</feature>
<evidence type="ECO:0000313" key="3">
    <source>
        <dbReference type="EMBL" id="KAF7988830.1"/>
    </source>
</evidence>
<feature type="compositionally biased region" description="Basic residues" evidence="1">
    <location>
        <begin position="183"/>
        <end position="196"/>
    </location>
</feature>
<dbReference type="EMBL" id="JACMRX010000005">
    <property type="protein sequence ID" value="KAF7988830.1"/>
    <property type="molecule type" value="Genomic_DNA"/>
</dbReference>
<organism evidence="3 4">
    <name type="scientific">Aphidius gifuensis</name>
    <name type="common">Parasitoid wasp</name>
    <dbReference type="NCBI Taxonomy" id="684658"/>
    <lineage>
        <taxon>Eukaryota</taxon>
        <taxon>Metazoa</taxon>
        <taxon>Ecdysozoa</taxon>
        <taxon>Arthropoda</taxon>
        <taxon>Hexapoda</taxon>
        <taxon>Insecta</taxon>
        <taxon>Pterygota</taxon>
        <taxon>Neoptera</taxon>
        <taxon>Endopterygota</taxon>
        <taxon>Hymenoptera</taxon>
        <taxon>Apocrita</taxon>
        <taxon>Ichneumonoidea</taxon>
        <taxon>Braconidae</taxon>
        <taxon>Aphidiinae</taxon>
        <taxon>Aphidius</taxon>
    </lineage>
</organism>
<feature type="region of interest" description="Disordered" evidence="1">
    <location>
        <begin position="164"/>
        <end position="197"/>
    </location>
</feature>
<comment type="caution">
    <text evidence="3">The sequence shown here is derived from an EMBL/GenBank/DDBJ whole genome shotgun (WGS) entry which is preliminary data.</text>
</comment>
<name>A0A834XKX8_APHGI</name>
<evidence type="ECO:0000313" key="4">
    <source>
        <dbReference type="Proteomes" id="UP000639338"/>
    </source>
</evidence>
<dbReference type="OrthoDB" id="74813at2759"/>
<evidence type="ECO:0000256" key="1">
    <source>
        <dbReference type="SAM" id="MobiDB-lite"/>
    </source>
</evidence>
<gene>
    <name evidence="3" type="ORF">HCN44_007140</name>
</gene>
<dbReference type="InterPro" id="IPR031722">
    <property type="entry name" value="Coilin_N"/>
</dbReference>
<dbReference type="Pfam" id="PF15862">
    <property type="entry name" value="Coilin_N"/>
    <property type="match status" value="1"/>
</dbReference>
<protein>
    <recommendedName>
        <fullName evidence="2">Coilin N-terminal domain-containing protein</fullName>
    </recommendedName>
</protein>
<feature type="compositionally biased region" description="Polar residues" evidence="1">
    <location>
        <begin position="164"/>
        <end position="180"/>
    </location>
</feature>
<reference evidence="3 4" key="1">
    <citation type="submission" date="2020-08" db="EMBL/GenBank/DDBJ databases">
        <title>Aphidius gifuensis genome sequencing and assembly.</title>
        <authorList>
            <person name="Du Z."/>
        </authorList>
    </citation>
    <scope>NUCLEOTIDE SEQUENCE [LARGE SCALE GENOMIC DNA]</scope>
    <source>
        <strain evidence="3">YNYX2018</strain>
        <tissue evidence="3">Adults</tissue>
    </source>
</reference>
<proteinExistence type="predicted"/>